<accession>A0A0C3KZS7</accession>
<dbReference type="AlphaFoldDB" id="A0A0C3KZS7"/>
<dbReference type="Proteomes" id="UP000054248">
    <property type="component" value="Unassembled WGS sequence"/>
</dbReference>
<dbReference type="EMBL" id="KN823017">
    <property type="protein sequence ID" value="KIO26873.1"/>
    <property type="molecule type" value="Genomic_DNA"/>
</dbReference>
<gene>
    <name evidence="2" type="ORF">M407DRAFT_123286</name>
    <name evidence="3" type="ORF">M407DRAFT_196101</name>
</gene>
<dbReference type="HOGENOM" id="CLU_2943534_0_0_1"/>
<reference evidence="3 4" key="1">
    <citation type="submission" date="2014-04" db="EMBL/GenBank/DDBJ databases">
        <authorList>
            <consortium name="DOE Joint Genome Institute"/>
            <person name="Kuo A."/>
            <person name="Girlanda M."/>
            <person name="Perotto S."/>
            <person name="Kohler A."/>
            <person name="Nagy L.G."/>
            <person name="Floudas D."/>
            <person name="Copeland A."/>
            <person name="Barry K.W."/>
            <person name="Cichocki N."/>
            <person name="Veneault-Fourrey C."/>
            <person name="LaButti K."/>
            <person name="Lindquist E.A."/>
            <person name="Lipzen A."/>
            <person name="Lundell T."/>
            <person name="Morin E."/>
            <person name="Murat C."/>
            <person name="Sun H."/>
            <person name="Tunlid A."/>
            <person name="Henrissat B."/>
            <person name="Grigoriev I.V."/>
            <person name="Hibbett D.S."/>
            <person name="Martin F."/>
            <person name="Nordberg H.P."/>
            <person name="Cantor M.N."/>
            <person name="Hua S.X."/>
        </authorList>
    </citation>
    <scope>NUCLEOTIDE SEQUENCE [LARGE SCALE GENOMIC DNA]</scope>
    <source>
        <strain evidence="3 4">MUT 4182</strain>
    </source>
</reference>
<feature type="region of interest" description="Disordered" evidence="1">
    <location>
        <begin position="18"/>
        <end position="39"/>
    </location>
</feature>
<evidence type="ECO:0000313" key="2">
    <source>
        <dbReference type="EMBL" id="KIO21814.1"/>
    </source>
</evidence>
<sequence length="60" mass="6857">MVLYQRFTLRNLPTLASSDWSATSQPPGRKTAGDWNGFPSQDRRSLIRRFGGYSASFQQF</sequence>
<protein>
    <submittedName>
        <fullName evidence="3">Uncharacterized protein</fullName>
    </submittedName>
</protein>
<evidence type="ECO:0000313" key="4">
    <source>
        <dbReference type="Proteomes" id="UP000054248"/>
    </source>
</evidence>
<evidence type="ECO:0000256" key="1">
    <source>
        <dbReference type="SAM" id="MobiDB-lite"/>
    </source>
</evidence>
<evidence type="ECO:0000313" key="3">
    <source>
        <dbReference type="EMBL" id="KIO26873.1"/>
    </source>
</evidence>
<reference evidence="4" key="2">
    <citation type="submission" date="2015-01" db="EMBL/GenBank/DDBJ databases">
        <title>Evolutionary Origins and Diversification of the Mycorrhizal Mutualists.</title>
        <authorList>
            <consortium name="DOE Joint Genome Institute"/>
            <consortium name="Mycorrhizal Genomics Consortium"/>
            <person name="Kohler A."/>
            <person name="Kuo A."/>
            <person name="Nagy L.G."/>
            <person name="Floudas D."/>
            <person name="Copeland A."/>
            <person name="Barry K.W."/>
            <person name="Cichocki N."/>
            <person name="Veneault-Fourrey C."/>
            <person name="LaButti K."/>
            <person name="Lindquist E.A."/>
            <person name="Lipzen A."/>
            <person name="Lundell T."/>
            <person name="Morin E."/>
            <person name="Murat C."/>
            <person name="Riley R."/>
            <person name="Ohm R."/>
            <person name="Sun H."/>
            <person name="Tunlid A."/>
            <person name="Henrissat B."/>
            <person name="Grigoriev I.V."/>
            <person name="Hibbett D.S."/>
            <person name="Martin F."/>
        </authorList>
    </citation>
    <scope>NUCLEOTIDE SEQUENCE [LARGE SCALE GENOMIC DNA]</scope>
    <source>
        <strain evidence="4">MUT 4182</strain>
    </source>
</reference>
<keyword evidence="4" id="KW-1185">Reference proteome</keyword>
<dbReference type="EMBL" id="KN823126">
    <property type="protein sequence ID" value="KIO21814.1"/>
    <property type="molecule type" value="Genomic_DNA"/>
</dbReference>
<proteinExistence type="predicted"/>
<reference evidence="3" key="3">
    <citation type="submission" date="2015-02" db="EMBL/GenBank/DDBJ databases">
        <title>Evolutionary Origins and Diversification of the Mycorrhizal Mutualists.</title>
        <authorList>
            <consortium name="DOE Joint Genome Institute"/>
            <consortium name="Mycorrhizal Genomics Consortium"/>
            <person name="Kohler A."/>
            <person name="Kuo A."/>
            <person name="Nagy L.G."/>
            <person name="Floudas D."/>
            <person name="Copeland A."/>
            <person name="Barry K.W."/>
            <person name="Cichocki N."/>
            <person name="Veneault-Fourrey C."/>
            <person name="LaButti K."/>
            <person name="Lindquist E.A."/>
            <person name="Lipzen A."/>
            <person name="Lundell T."/>
            <person name="Morin E."/>
            <person name="Murat C."/>
            <person name="Riley R."/>
            <person name="Ohm R."/>
            <person name="Sun H."/>
            <person name="Tunlid A."/>
            <person name="Henrissat B."/>
            <person name="Grigoriev I.V."/>
            <person name="Hibbett D.S."/>
            <person name="Martin F."/>
        </authorList>
    </citation>
    <scope>NUCLEOTIDE SEQUENCE</scope>
    <source>
        <strain evidence="3 4">MUT 4182</strain>
    </source>
</reference>
<organism evidence="3 4">
    <name type="scientific">Tulasnella calospora MUT 4182</name>
    <dbReference type="NCBI Taxonomy" id="1051891"/>
    <lineage>
        <taxon>Eukaryota</taxon>
        <taxon>Fungi</taxon>
        <taxon>Dikarya</taxon>
        <taxon>Basidiomycota</taxon>
        <taxon>Agaricomycotina</taxon>
        <taxon>Agaricomycetes</taxon>
        <taxon>Cantharellales</taxon>
        <taxon>Tulasnellaceae</taxon>
        <taxon>Tulasnella</taxon>
    </lineage>
</organism>
<name>A0A0C3KZS7_9AGAM</name>